<dbReference type="Proteomes" id="UP000076761">
    <property type="component" value="Unassembled WGS sequence"/>
</dbReference>
<accession>A0A165QRG3</accession>
<dbReference type="EMBL" id="KV425592">
    <property type="protein sequence ID" value="KZT22775.1"/>
    <property type="molecule type" value="Genomic_DNA"/>
</dbReference>
<name>A0A165QRG3_9AGAM</name>
<feature type="compositionally biased region" description="Low complexity" evidence="1">
    <location>
        <begin position="398"/>
        <end position="410"/>
    </location>
</feature>
<reference evidence="2 3" key="1">
    <citation type="journal article" date="2016" name="Mol. Biol. Evol.">
        <title>Comparative Genomics of Early-Diverging Mushroom-Forming Fungi Provides Insights into the Origins of Lignocellulose Decay Capabilities.</title>
        <authorList>
            <person name="Nagy L.G."/>
            <person name="Riley R."/>
            <person name="Tritt A."/>
            <person name="Adam C."/>
            <person name="Daum C."/>
            <person name="Floudas D."/>
            <person name="Sun H."/>
            <person name="Yadav J.S."/>
            <person name="Pangilinan J."/>
            <person name="Larsson K.H."/>
            <person name="Matsuura K."/>
            <person name="Barry K."/>
            <person name="Labutti K."/>
            <person name="Kuo R."/>
            <person name="Ohm R.A."/>
            <person name="Bhattacharya S.S."/>
            <person name="Shirouzu T."/>
            <person name="Yoshinaga Y."/>
            <person name="Martin F.M."/>
            <person name="Grigoriev I.V."/>
            <person name="Hibbett D.S."/>
        </authorList>
    </citation>
    <scope>NUCLEOTIDE SEQUENCE [LARGE SCALE GENOMIC DNA]</scope>
    <source>
        <strain evidence="2 3">HHB14362 ss-1</strain>
    </source>
</reference>
<organism evidence="2 3">
    <name type="scientific">Neolentinus lepideus HHB14362 ss-1</name>
    <dbReference type="NCBI Taxonomy" id="1314782"/>
    <lineage>
        <taxon>Eukaryota</taxon>
        <taxon>Fungi</taxon>
        <taxon>Dikarya</taxon>
        <taxon>Basidiomycota</taxon>
        <taxon>Agaricomycotina</taxon>
        <taxon>Agaricomycetes</taxon>
        <taxon>Gloeophyllales</taxon>
        <taxon>Gloeophyllaceae</taxon>
        <taxon>Neolentinus</taxon>
    </lineage>
</organism>
<feature type="region of interest" description="Disordered" evidence="1">
    <location>
        <begin position="319"/>
        <end position="417"/>
    </location>
</feature>
<evidence type="ECO:0000313" key="2">
    <source>
        <dbReference type="EMBL" id="KZT22775.1"/>
    </source>
</evidence>
<dbReference type="InParanoid" id="A0A165QRG3"/>
<protein>
    <submittedName>
        <fullName evidence="2">Uncharacterized protein</fullName>
    </submittedName>
</protein>
<sequence>MSIRELLSEPFGPYLDETFLADACKSTPSRVLGLKSLMLECRGKPTGLSEIEHVIPELCPTDPVRFRGILEIGNRSWLTPLGEKQLQEDIRRRYGKRSRNTAASPTLNVIYSPPLKMTVQVWIQGYKNMSASYLASDLVPNGLRLTSRDKNRQYEVCSMDIETYTRSELYLDRYRLLAAMTHIVKQDGGATEVQKRNIRWFVKGYLRCCAYPEPNKTRRLLFRKNDKDLLEEKDLVPKDLLEQKGLHYQKGLLKVPRLLRKVHRAEMYAAFAEHAEWIKEEQRARKKDIRIVDLDVWSTFIREAKTQRVKASRHGAQWGMPAGYYASDADEDEEESEEEDEVARNVDPSPPSQNPESQPEPATRKKRLAPPPPLPLRRNTKPVNHRRSHGPIYDSDFSPASSSYASSSSCPPSPSLRDSYPSWGFSTPRLGASLTWSCPETQCPYLLNMGKDAPGLFGPLGEVDLQKLSEEFQRMVFHHWEWHLRENGLEWIDTPKGCIVRRIADADGRQERNKSHT</sequence>
<dbReference type="AlphaFoldDB" id="A0A165QRG3"/>
<proteinExistence type="predicted"/>
<feature type="compositionally biased region" description="Basic residues" evidence="1">
    <location>
        <begin position="378"/>
        <end position="389"/>
    </location>
</feature>
<keyword evidence="3" id="KW-1185">Reference proteome</keyword>
<dbReference type="STRING" id="1314782.A0A165QRG3"/>
<gene>
    <name evidence="2" type="ORF">NEOLEDRAFT_1180678</name>
</gene>
<feature type="compositionally biased region" description="Acidic residues" evidence="1">
    <location>
        <begin position="328"/>
        <end position="341"/>
    </location>
</feature>
<evidence type="ECO:0000313" key="3">
    <source>
        <dbReference type="Proteomes" id="UP000076761"/>
    </source>
</evidence>
<dbReference type="OrthoDB" id="3226250at2759"/>
<evidence type="ECO:0000256" key="1">
    <source>
        <dbReference type="SAM" id="MobiDB-lite"/>
    </source>
</evidence>